<evidence type="ECO:0000313" key="2">
    <source>
        <dbReference type="Proteomes" id="UP001597400"/>
    </source>
</evidence>
<comment type="caution">
    <text evidence="1">The sequence shown here is derived from an EMBL/GenBank/DDBJ whole genome shotgun (WGS) entry which is preliminary data.</text>
</comment>
<protein>
    <submittedName>
        <fullName evidence="1">Uncharacterized protein</fullName>
    </submittedName>
</protein>
<dbReference type="Proteomes" id="UP001597400">
    <property type="component" value="Unassembled WGS sequence"/>
</dbReference>
<reference evidence="2" key="1">
    <citation type="journal article" date="2019" name="Int. J. Syst. Evol. Microbiol.">
        <title>The Global Catalogue of Microorganisms (GCM) 10K type strain sequencing project: providing services to taxonomists for standard genome sequencing and annotation.</title>
        <authorList>
            <consortium name="The Broad Institute Genomics Platform"/>
            <consortium name="The Broad Institute Genome Sequencing Center for Infectious Disease"/>
            <person name="Wu L."/>
            <person name="Ma J."/>
        </authorList>
    </citation>
    <scope>NUCLEOTIDE SEQUENCE [LARGE SCALE GENOMIC DNA]</scope>
    <source>
        <strain evidence="2">CGMCC 1.12702</strain>
    </source>
</reference>
<name>A0ABW4U319_9SPHN</name>
<accession>A0ABW4U319</accession>
<dbReference type="RefSeq" id="WP_380931317.1">
    <property type="nucleotide sequence ID" value="NZ_JBHUGS010000005.1"/>
</dbReference>
<proteinExistence type="predicted"/>
<dbReference type="EMBL" id="JBHUGS010000005">
    <property type="protein sequence ID" value="MFD1952267.1"/>
    <property type="molecule type" value="Genomic_DNA"/>
</dbReference>
<keyword evidence="2" id="KW-1185">Reference proteome</keyword>
<sequence>MGDTAKEKADKPATWSATIEKGFLEELAGSANVTQSAIAVGTTDKRAWQRRQADAKFRAAFLRALAEGYLRLELRMLQRALARAAGGEAERDAPTSHEERTWLQLLRQHRGAVQATGIFEEIDDLGVVTDRIDEKLSEMKRRLESISE</sequence>
<evidence type="ECO:0000313" key="1">
    <source>
        <dbReference type="EMBL" id="MFD1952267.1"/>
    </source>
</evidence>
<gene>
    <name evidence="1" type="ORF">ACFSGX_15945</name>
</gene>
<organism evidence="1 2">
    <name type="scientific">Sphingomonas arantia</name>
    <dbReference type="NCBI Taxonomy" id="1460676"/>
    <lineage>
        <taxon>Bacteria</taxon>
        <taxon>Pseudomonadati</taxon>
        <taxon>Pseudomonadota</taxon>
        <taxon>Alphaproteobacteria</taxon>
        <taxon>Sphingomonadales</taxon>
        <taxon>Sphingomonadaceae</taxon>
        <taxon>Sphingomonas</taxon>
    </lineage>
</organism>